<dbReference type="GO" id="GO:0005737">
    <property type="term" value="C:cytoplasm"/>
    <property type="evidence" value="ECO:0007669"/>
    <property type="project" value="TreeGrafter"/>
</dbReference>
<dbReference type="Proteomes" id="UP000501868">
    <property type="component" value="Chromosome"/>
</dbReference>
<dbReference type="InterPro" id="IPR036812">
    <property type="entry name" value="NAD(P)_OxRdtase_dom_sf"/>
</dbReference>
<dbReference type="GO" id="GO:0016491">
    <property type="term" value="F:oxidoreductase activity"/>
    <property type="evidence" value="ECO:0007669"/>
    <property type="project" value="UniProtKB-KW"/>
</dbReference>
<dbReference type="PANTHER" id="PTHR43625">
    <property type="entry name" value="AFLATOXIN B1 ALDEHYDE REDUCTASE"/>
    <property type="match status" value="1"/>
</dbReference>
<evidence type="ECO:0000256" key="1">
    <source>
        <dbReference type="ARBA" id="ARBA00023002"/>
    </source>
</evidence>
<accession>A0A6H1PB73</accession>
<reference evidence="4 5" key="2">
    <citation type="submission" date="2020-04" db="EMBL/GenBank/DDBJ databases">
        <authorList>
            <person name="Fomenkov A."/>
            <person name="Anton B.P."/>
            <person name="Roberts R.J."/>
        </authorList>
    </citation>
    <scope>NUCLEOTIDE SEQUENCE [LARGE SCALE GENOMIC DNA]</scope>
    <source>
        <strain evidence="4 5">S2</strain>
    </source>
</reference>
<dbReference type="SUPFAM" id="SSF51430">
    <property type="entry name" value="NAD(P)-linked oxidoreductase"/>
    <property type="match status" value="1"/>
</dbReference>
<evidence type="ECO:0000313" key="4">
    <source>
        <dbReference type="EMBL" id="QIZ10870.1"/>
    </source>
</evidence>
<evidence type="ECO:0000259" key="3">
    <source>
        <dbReference type="Pfam" id="PF00248"/>
    </source>
</evidence>
<sequence length="332" mass="36804">MTMKKRVIGYKGPLVSEIGLGCMGMSWLYGKADRSESIATIHTALERGITFFDTGDFYGDGHNELLLREALQGIHRDNAFISVKLDGKKHSQGKNHRDGDNQPHAIKNSLEDTLLRLGVDYIDLYQPARVDPNEPIEETVGAIADLVKAGYVRYIGLSEVGVDTIRRAHAVHPISWLQIEYSLFNRSIESNILPTLRELGISLSAYGVLSRGLLSGTWSKDRVLGLDDKRSNGPRFAGENIEKNLALVEALREIAEEKQATIAQIAIAWVLSRGEDAIPLIGARTQSQLHVSIGAVDLNLSSDDLLRIEEAVPSELVAGEYYPIPREKWFFN</sequence>
<dbReference type="PANTHER" id="PTHR43625:SF40">
    <property type="entry name" value="ALDO-KETO REDUCTASE YAKC [NADP(+)]"/>
    <property type="match status" value="1"/>
</dbReference>
<dbReference type="Pfam" id="PF00248">
    <property type="entry name" value="Aldo_ket_red"/>
    <property type="match status" value="1"/>
</dbReference>
<keyword evidence="2" id="KW-1133">Transmembrane helix</keyword>
<keyword evidence="1" id="KW-0560">Oxidoreductase</keyword>
<protein>
    <submittedName>
        <fullName evidence="4">Aldo/keto reductase</fullName>
    </submittedName>
</protein>
<dbReference type="Gene3D" id="3.20.20.100">
    <property type="entry name" value="NADP-dependent oxidoreductase domain"/>
    <property type="match status" value="1"/>
</dbReference>
<organism evidence="4 5">
    <name type="scientific">Priestia megaterium</name>
    <name type="common">Bacillus megaterium</name>
    <dbReference type="NCBI Taxonomy" id="1404"/>
    <lineage>
        <taxon>Bacteria</taxon>
        <taxon>Bacillati</taxon>
        <taxon>Bacillota</taxon>
        <taxon>Bacilli</taxon>
        <taxon>Bacillales</taxon>
        <taxon>Bacillaceae</taxon>
        <taxon>Priestia</taxon>
    </lineage>
</organism>
<feature type="domain" description="NADP-dependent oxidoreductase" evidence="3">
    <location>
        <begin position="17"/>
        <end position="311"/>
    </location>
</feature>
<name>A0A6H1PB73_PRIMG</name>
<dbReference type="AlphaFoldDB" id="A0A6H1PB73"/>
<keyword evidence="2" id="KW-0812">Transmembrane</keyword>
<gene>
    <name evidence="4" type="ORF">HFZ78_09050</name>
</gene>
<keyword evidence="2" id="KW-0472">Membrane</keyword>
<dbReference type="InterPro" id="IPR023210">
    <property type="entry name" value="NADP_OxRdtase_dom"/>
</dbReference>
<evidence type="ECO:0000313" key="5">
    <source>
        <dbReference type="Proteomes" id="UP000501868"/>
    </source>
</evidence>
<reference evidence="4 5" key="1">
    <citation type="submission" date="2020-04" db="EMBL/GenBank/DDBJ databases">
        <title>Genome-Wide Identification of 5-Methylcytosine Sites in Bacterial Genomes By High-Throughput Sequencing of MspJI Restriction Fragments.</title>
        <authorList>
            <person name="Wu V."/>
        </authorList>
    </citation>
    <scope>NUCLEOTIDE SEQUENCE [LARGE SCALE GENOMIC DNA]</scope>
    <source>
        <strain evidence="4 5">S2</strain>
    </source>
</reference>
<evidence type="ECO:0000256" key="2">
    <source>
        <dbReference type="SAM" id="Phobius"/>
    </source>
</evidence>
<proteinExistence type="predicted"/>
<feature type="transmembrane region" description="Helical" evidence="2">
    <location>
        <begin position="12"/>
        <end position="30"/>
    </location>
</feature>
<dbReference type="EMBL" id="CP051128">
    <property type="protein sequence ID" value="QIZ10870.1"/>
    <property type="molecule type" value="Genomic_DNA"/>
</dbReference>
<dbReference type="InterPro" id="IPR050791">
    <property type="entry name" value="Aldo-Keto_reductase"/>
</dbReference>